<protein>
    <recommendedName>
        <fullName evidence="1">UspA domain-containing protein</fullName>
    </recommendedName>
</protein>
<proteinExistence type="predicted"/>
<dbReference type="InterPro" id="IPR014729">
    <property type="entry name" value="Rossmann-like_a/b/a_fold"/>
</dbReference>
<dbReference type="EMBL" id="AAOG01000001">
    <property type="protein sequence ID" value="EAR13423.1"/>
    <property type="molecule type" value="Genomic_DNA"/>
</dbReference>
<dbReference type="OrthoDB" id="1198867at2"/>
<dbReference type="Gene3D" id="3.40.50.620">
    <property type="entry name" value="HUPs"/>
    <property type="match status" value="1"/>
</dbReference>
<feature type="domain" description="UspA" evidence="1">
    <location>
        <begin position="6"/>
        <end position="125"/>
    </location>
</feature>
<dbReference type="Pfam" id="PF00582">
    <property type="entry name" value="Usp"/>
    <property type="match status" value="1"/>
</dbReference>
<gene>
    <name evidence="2" type="ORF">PI23P_02977</name>
</gene>
<evidence type="ECO:0000313" key="2">
    <source>
        <dbReference type="EMBL" id="EAR13423.1"/>
    </source>
</evidence>
<reference evidence="2 3" key="1">
    <citation type="submission" date="2006-02" db="EMBL/GenBank/DDBJ databases">
        <authorList>
            <person name="Murray A."/>
            <person name="Staley J."/>
            <person name="Ferriera S."/>
            <person name="Johnson J."/>
            <person name="Kravitz S."/>
            <person name="Halpern A."/>
            <person name="Remington K."/>
            <person name="Beeson K."/>
            <person name="Tran B."/>
            <person name="Rogers Y.-H."/>
            <person name="Friedman R."/>
            <person name="Venter J.C."/>
        </authorList>
    </citation>
    <scope>NUCLEOTIDE SEQUENCE [LARGE SCALE GENOMIC DNA]</scope>
    <source>
        <strain evidence="2 3">23-P</strain>
    </source>
</reference>
<dbReference type="InterPro" id="IPR006016">
    <property type="entry name" value="UspA"/>
</dbReference>
<dbReference type="RefSeq" id="WP_004569221.1">
    <property type="nucleotide sequence ID" value="NZ_CH724148.1"/>
</dbReference>
<dbReference type="HOGENOM" id="CLU_1025982_0_0_10"/>
<accession>A4BWT2</accession>
<organism evidence="2 3">
    <name type="scientific">Polaribacter irgensii 23-P</name>
    <dbReference type="NCBI Taxonomy" id="313594"/>
    <lineage>
        <taxon>Bacteria</taxon>
        <taxon>Pseudomonadati</taxon>
        <taxon>Bacteroidota</taxon>
        <taxon>Flavobacteriia</taxon>
        <taxon>Flavobacteriales</taxon>
        <taxon>Flavobacteriaceae</taxon>
    </lineage>
</organism>
<evidence type="ECO:0000259" key="1">
    <source>
        <dbReference type="Pfam" id="PF00582"/>
    </source>
</evidence>
<evidence type="ECO:0000313" key="3">
    <source>
        <dbReference type="Proteomes" id="UP000003053"/>
    </source>
</evidence>
<dbReference type="CDD" id="cd00293">
    <property type="entry name" value="USP-like"/>
    <property type="match status" value="1"/>
</dbReference>
<name>A4BWT2_9FLAO</name>
<dbReference type="AlphaFoldDB" id="A4BWT2"/>
<sequence>MEHTYKILVLSDLTNSADKTVKSAVAIAKIVSADIDFLYVKKPSEVVDKDSQLSAIRTINKTYFTVDKKIKNLISPIAKSYNTRISHSFVIGNIKNEIEEYIDKNKPDIIVLGKQKTTLFPFLGDNIIRFVLKKHKGTVFIADDKSGLEPGKDFSLGVFQNKHSSSIFQENIINATQKPLTYFKIAEKNTSSKNTPSLESQNKMEYIFEQGDNAVKNISKYLLKKKINVLFVSRQKNHINSKKTSITDIIKSINCSLIVTN</sequence>
<keyword evidence="3" id="KW-1185">Reference proteome</keyword>
<dbReference type="Proteomes" id="UP000003053">
    <property type="component" value="Unassembled WGS sequence"/>
</dbReference>
<dbReference type="eggNOG" id="COG0589">
    <property type="taxonomic scope" value="Bacteria"/>
</dbReference>
<comment type="caution">
    <text evidence="2">The sequence shown here is derived from an EMBL/GenBank/DDBJ whole genome shotgun (WGS) entry which is preliminary data.</text>
</comment>
<dbReference type="SUPFAM" id="SSF52402">
    <property type="entry name" value="Adenine nucleotide alpha hydrolases-like"/>
    <property type="match status" value="1"/>
</dbReference>
<dbReference type="STRING" id="313594.PI23P_02977"/>